<accession>W4LV52</accession>
<dbReference type="EMBL" id="AZHX01001572">
    <property type="protein sequence ID" value="ETX01964.1"/>
    <property type="molecule type" value="Genomic_DNA"/>
</dbReference>
<protein>
    <submittedName>
        <fullName evidence="2">Short-chain dehydrogenase</fullName>
    </submittedName>
</protein>
<gene>
    <name evidence="2" type="ORF">ETSY2_36395</name>
</gene>
<evidence type="ECO:0000313" key="2">
    <source>
        <dbReference type="EMBL" id="ETX01964.1"/>
    </source>
</evidence>
<proteinExistence type="inferred from homology"/>
<dbReference type="Gene3D" id="3.40.50.720">
    <property type="entry name" value="NAD(P)-binding Rossmann-like Domain"/>
    <property type="match status" value="1"/>
</dbReference>
<dbReference type="GO" id="GO:0032787">
    <property type="term" value="P:monocarboxylic acid metabolic process"/>
    <property type="evidence" value="ECO:0007669"/>
    <property type="project" value="UniProtKB-ARBA"/>
</dbReference>
<dbReference type="PRINTS" id="PR00080">
    <property type="entry name" value="SDRFAMILY"/>
</dbReference>
<comment type="similarity">
    <text evidence="1">Belongs to the short-chain dehydrogenases/reductases (SDR) family.</text>
</comment>
<evidence type="ECO:0000256" key="1">
    <source>
        <dbReference type="ARBA" id="ARBA00006484"/>
    </source>
</evidence>
<dbReference type="PRINTS" id="PR00081">
    <property type="entry name" value="GDHRDH"/>
</dbReference>
<dbReference type="SUPFAM" id="SSF51735">
    <property type="entry name" value="NAD(P)-binding Rossmann-fold domains"/>
    <property type="match status" value="1"/>
</dbReference>
<dbReference type="InterPro" id="IPR002347">
    <property type="entry name" value="SDR_fam"/>
</dbReference>
<dbReference type="PANTHER" id="PTHR42879">
    <property type="entry name" value="3-OXOACYL-(ACYL-CARRIER-PROTEIN) REDUCTASE"/>
    <property type="match status" value="1"/>
</dbReference>
<evidence type="ECO:0000313" key="3">
    <source>
        <dbReference type="Proteomes" id="UP000019140"/>
    </source>
</evidence>
<dbReference type="PATRIC" id="fig|1429439.4.peg.6148"/>
<dbReference type="InterPro" id="IPR050259">
    <property type="entry name" value="SDR"/>
</dbReference>
<dbReference type="InterPro" id="IPR020904">
    <property type="entry name" value="Sc_DH/Rdtase_CS"/>
</dbReference>
<dbReference type="AlphaFoldDB" id="W4LV52"/>
<reference evidence="2 3" key="1">
    <citation type="journal article" date="2014" name="Nature">
        <title>An environmental bacterial taxon with a large and distinct metabolic repertoire.</title>
        <authorList>
            <person name="Wilson M.C."/>
            <person name="Mori T."/>
            <person name="Ruckert C."/>
            <person name="Uria A.R."/>
            <person name="Helf M.J."/>
            <person name="Takada K."/>
            <person name="Gernert C."/>
            <person name="Steffens U.A."/>
            <person name="Heycke N."/>
            <person name="Schmitt S."/>
            <person name="Rinke C."/>
            <person name="Helfrich E.J."/>
            <person name="Brachmann A.O."/>
            <person name="Gurgui C."/>
            <person name="Wakimoto T."/>
            <person name="Kracht M."/>
            <person name="Crusemann M."/>
            <person name="Hentschel U."/>
            <person name="Abe I."/>
            <person name="Matsunaga S."/>
            <person name="Kalinowski J."/>
            <person name="Takeyama H."/>
            <person name="Piel J."/>
        </authorList>
    </citation>
    <scope>NUCLEOTIDE SEQUENCE [LARGE SCALE GENOMIC DNA]</scope>
    <source>
        <strain evidence="3">TSY2</strain>
    </source>
</reference>
<comment type="caution">
    <text evidence="2">The sequence shown here is derived from an EMBL/GenBank/DDBJ whole genome shotgun (WGS) entry which is preliminary data.</text>
</comment>
<dbReference type="FunFam" id="3.40.50.720:FF:000084">
    <property type="entry name" value="Short-chain dehydrogenase reductase"/>
    <property type="match status" value="1"/>
</dbReference>
<dbReference type="InterPro" id="IPR036291">
    <property type="entry name" value="NAD(P)-bd_dom_sf"/>
</dbReference>
<name>W4LV52_9BACT</name>
<sequence>MDLGLKDKVAIVTGGSRGIGRAIVLDLAREGCKVAFSARNEADSQNTAKDVANLGAEGLPIQADMTDTGDIERVVNETVTAFGGIDILVNNVGGSRGGATWDTTSAEDWSMVFDLNFFGAVKTAQVVIPLMQQRGGGRIINISSIYGRESGGAMTYNASKASMNSWSKGLAKQLAKDDILVNVVAPGSILFPGGSWERRQQDNPEFIANFVKTDMPLGRFGHPEEVSAMVAFLASERASLMTGACVNVDGCQSRSNI</sequence>
<dbReference type="PANTHER" id="PTHR42879:SF2">
    <property type="entry name" value="3-OXOACYL-[ACYL-CARRIER-PROTEIN] REDUCTASE FABG"/>
    <property type="match status" value="1"/>
</dbReference>
<dbReference type="Pfam" id="PF13561">
    <property type="entry name" value="adh_short_C2"/>
    <property type="match status" value="1"/>
</dbReference>
<keyword evidence="3" id="KW-1185">Reference proteome</keyword>
<dbReference type="PROSITE" id="PS00061">
    <property type="entry name" value="ADH_SHORT"/>
    <property type="match status" value="1"/>
</dbReference>
<dbReference type="HOGENOM" id="CLU_010194_1_2_7"/>
<dbReference type="Proteomes" id="UP000019140">
    <property type="component" value="Unassembled WGS sequence"/>
</dbReference>
<organism evidence="2 3">
    <name type="scientific">Candidatus Entotheonella gemina</name>
    <dbReference type="NCBI Taxonomy" id="1429439"/>
    <lineage>
        <taxon>Bacteria</taxon>
        <taxon>Pseudomonadati</taxon>
        <taxon>Nitrospinota/Tectimicrobiota group</taxon>
        <taxon>Candidatus Tectimicrobiota</taxon>
        <taxon>Candidatus Entotheonellia</taxon>
        <taxon>Candidatus Entotheonellales</taxon>
        <taxon>Candidatus Entotheonellaceae</taxon>
        <taxon>Candidatus Entotheonella</taxon>
    </lineage>
</organism>